<evidence type="ECO:0000256" key="1">
    <source>
        <dbReference type="ARBA" id="ARBA00007989"/>
    </source>
</evidence>
<sequence>MSKEVAALFEKNLFELLVKKIKDHWFPEKPLKGQGYRAVVLDKYGHLDPILDQSAKLSGISNLYSCFSYVESIVMWIDPDEVAVRTYWAYSQGGKEQVIYKAKVVPALKPTSEPFTPSKTKVAPLPDLPPLEVPLTHPHYGDLPYLQPLPLSSYNWYPRPSWSEFKPSLKLPPPETSYDPLEYQIIQFPKKDPNHTLPARYKTHGQSQKNMNMAMGLNLDVYGDLGDDWDSTQPLEAQA</sequence>
<dbReference type="Pfam" id="PF07742">
    <property type="entry name" value="BTG"/>
    <property type="match status" value="1"/>
</dbReference>
<dbReference type="SMART" id="SM00099">
    <property type="entry name" value="btg1"/>
    <property type="match status" value="1"/>
</dbReference>
<dbReference type="PANTHER" id="PTHR22978:SF22">
    <property type="entry name" value="BTG FAMILY PROTEIN"/>
    <property type="match status" value="1"/>
</dbReference>
<dbReference type="GO" id="GO:0005737">
    <property type="term" value="C:cytoplasm"/>
    <property type="evidence" value="ECO:0007669"/>
    <property type="project" value="TreeGrafter"/>
</dbReference>
<dbReference type="SUPFAM" id="SSF160696">
    <property type="entry name" value="BTG domain-like"/>
    <property type="match status" value="1"/>
</dbReference>
<protein>
    <recommendedName>
        <fullName evidence="2">Anti-proliferative protein domain-containing protein</fullName>
    </recommendedName>
</protein>
<evidence type="ECO:0000259" key="2">
    <source>
        <dbReference type="SMART" id="SM00099"/>
    </source>
</evidence>
<proteinExistence type="inferred from homology"/>
<dbReference type="InterPro" id="IPR036054">
    <property type="entry name" value="BTG-like_sf"/>
</dbReference>
<dbReference type="PANTHER" id="PTHR22978">
    <property type="entry name" value="B-CELL TRANSLOCATION GENE"/>
    <property type="match status" value="1"/>
</dbReference>
<evidence type="ECO:0000313" key="3">
    <source>
        <dbReference type="EMBL" id="NDV35943.1"/>
    </source>
</evidence>
<dbReference type="GO" id="GO:0005634">
    <property type="term" value="C:nucleus"/>
    <property type="evidence" value="ECO:0007669"/>
    <property type="project" value="TreeGrafter"/>
</dbReference>
<comment type="similarity">
    <text evidence="1">Belongs to the BTG family.</text>
</comment>
<name>A0A6B2LFX1_9EUKA</name>
<reference evidence="3" key="1">
    <citation type="journal article" date="2020" name="J. Eukaryot. Microbiol.">
        <title>De novo Sequencing, Assembly and Annotation of the Transcriptome for the Free-Living Testate Amoeba Arcella intermedia.</title>
        <authorList>
            <person name="Ribeiro G.M."/>
            <person name="Porfirio-Sousa A.L."/>
            <person name="Maurer-Alcala X.X."/>
            <person name="Katz L.A."/>
            <person name="Lahr D.J.G."/>
        </authorList>
    </citation>
    <scope>NUCLEOTIDE SEQUENCE</scope>
</reference>
<dbReference type="Gene3D" id="3.90.640.90">
    <property type="entry name" value="Anti-proliferative protein, N-terminal domain"/>
    <property type="match status" value="1"/>
</dbReference>
<feature type="domain" description="Anti-proliferative protein" evidence="2">
    <location>
        <begin position="1"/>
        <end position="89"/>
    </location>
</feature>
<accession>A0A6B2LFX1</accession>
<organism evidence="3">
    <name type="scientific">Arcella intermedia</name>
    <dbReference type="NCBI Taxonomy" id="1963864"/>
    <lineage>
        <taxon>Eukaryota</taxon>
        <taxon>Amoebozoa</taxon>
        <taxon>Tubulinea</taxon>
        <taxon>Elardia</taxon>
        <taxon>Arcellinida</taxon>
        <taxon>Sphaerothecina</taxon>
        <taxon>Arcellidae</taxon>
        <taxon>Arcella</taxon>
    </lineage>
</organism>
<dbReference type="InterPro" id="IPR033332">
    <property type="entry name" value="BTG"/>
</dbReference>
<dbReference type="EMBL" id="GIBP01006974">
    <property type="protein sequence ID" value="NDV35943.1"/>
    <property type="molecule type" value="Transcribed_RNA"/>
</dbReference>
<dbReference type="AlphaFoldDB" id="A0A6B2LFX1"/>
<dbReference type="InterPro" id="IPR002087">
    <property type="entry name" value="Anti_prolifrtn"/>
</dbReference>